<organism evidence="4 5">
    <name type="scientific">Candidatus Kaiserbacteria bacterium RIFCSPLOWO2_01_FULL_51_21</name>
    <dbReference type="NCBI Taxonomy" id="1798508"/>
    <lineage>
        <taxon>Bacteria</taxon>
        <taxon>Candidatus Kaiseribacteriota</taxon>
    </lineage>
</organism>
<feature type="coiled-coil region" evidence="1">
    <location>
        <begin position="28"/>
        <end position="69"/>
    </location>
</feature>
<dbReference type="CDD" id="cd12797">
    <property type="entry name" value="M23_peptidase"/>
    <property type="match status" value="1"/>
</dbReference>
<dbReference type="Gene3D" id="6.10.250.3150">
    <property type="match status" value="1"/>
</dbReference>
<evidence type="ECO:0000259" key="3">
    <source>
        <dbReference type="Pfam" id="PF01551"/>
    </source>
</evidence>
<dbReference type="EMBL" id="MFLV01000009">
    <property type="protein sequence ID" value="OGG71807.1"/>
    <property type="molecule type" value="Genomic_DNA"/>
</dbReference>
<dbReference type="PANTHER" id="PTHR21666:SF270">
    <property type="entry name" value="MUREIN HYDROLASE ACTIVATOR ENVC"/>
    <property type="match status" value="1"/>
</dbReference>
<keyword evidence="2" id="KW-0732">Signal</keyword>
<dbReference type="PANTHER" id="PTHR21666">
    <property type="entry name" value="PEPTIDASE-RELATED"/>
    <property type="match status" value="1"/>
</dbReference>
<dbReference type="Pfam" id="PF01551">
    <property type="entry name" value="Peptidase_M23"/>
    <property type="match status" value="1"/>
</dbReference>
<dbReference type="STRING" id="1798508.A3A35_02705"/>
<dbReference type="SUPFAM" id="SSF51261">
    <property type="entry name" value="Duplicated hybrid motif"/>
    <property type="match status" value="1"/>
</dbReference>
<dbReference type="InterPro" id="IPR050570">
    <property type="entry name" value="Cell_wall_metabolism_enzyme"/>
</dbReference>
<dbReference type="Proteomes" id="UP000179115">
    <property type="component" value="Unassembled WGS sequence"/>
</dbReference>
<evidence type="ECO:0000256" key="2">
    <source>
        <dbReference type="SAM" id="SignalP"/>
    </source>
</evidence>
<name>A0A1F6EDX1_9BACT</name>
<feature type="domain" description="M23ase beta-sheet core" evidence="3">
    <location>
        <begin position="296"/>
        <end position="389"/>
    </location>
</feature>
<gene>
    <name evidence="4" type="ORF">A3A35_02705</name>
</gene>
<dbReference type="AlphaFoldDB" id="A0A1F6EDX1"/>
<dbReference type="InterPro" id="IPR011055">
    <property type="entry name" value="Dup_hybrid_motif"/>
</dbReference>
<dbReference type="Gene3D" id="2.70.70.10">
    <property type="entry name" value="Glucose Permease (Domain IIA)"/>
    <property type="match status" value="1"/>
</dbReference>
<protein>
    <recommendedName>
        <fullName evidence="3">M23ase beta-sheet core domain-containing protein</fullName>
    </recommendedName>
</protein>
<keyword evidence="1" id="KW-0175">Coiled coil</keyword>
<reference evidence="4 5" key="1">
    <citation type="journal article" date="2016" name="Nat. Commun.">
        <title>Thousands of microbial genomes shed light on interconnected biogeochemical processes in an aquifer system.</title>
        <authorList>
            <person name="Anantharaman K."/>
            <person name="Brown C.T."/>
            <person name="Hug L.A."/>
            <person name="Sharon I."/>
            <person name="Castelle C.J."/>
            <person name="Probst A.J."/>
            <person name="Thomas B.C."/>
            <person name="Singh A."/>
            <person name="Wilkins M.J."/>
            <person name="Karaoz U."/>
            <person name="Brodie E.L."/>
            <person name="Williams K.H."/>
            <person name="Hubbard S.S."/>
            <person name="Banfield J.F."/>
        </authorList>
    </citation>
    <scope>NUCLEOTIDE SEQUENCE [LARGE SCALE GENOMIC DNA]</scope>
</reference>
<dbReference type="GO" id="GO:0004222">
    <property type="term" value="F:metalloendopeptidase activity"/>
    <property type="evidence" value="ECO:0007669"/>
    <property type="project" value="TreeGrafter"/>
</dbReference>
<sequence length="428" mass="47027">MKSWVLAVALALFALGLFTVPAAAAATADELRSKIAEKNDAILNLEKEIKEYQRQLETTGKEKQSLQNAVALLDLSRKKISADIRITENKIAATDLHLSELSLQITDKETRIALSLSAVGAGLRTLAIMDADAPIVYILRGENMSEAWQQLEELDRFQQSIDKHVEDLRQFKEDLENTKAQTEMARKKLVSLKIELANQKKVLDANRQETSALLAATKNKESNYQKLLAEKQTLHRQFEEELSAYEAELRFTIDPTLLPKTGSGVLSWPLDAVFITQYFGNTEFATRNAQVYNGEGHNGIDLRAAPGTQVRAASSGVVQGTGNTDTTCRGASYGQWVLIRHNNGLSTLYAHLSVIAVSQGQSVSVGQIIGYSGSTGYATGPHLHFTVYATQGVEISQLKSRALACKGKIYTLPLVKDRGAYLNPLSYL</sequence>
<feature type="coiled-coil region" evidence="1">
    <location>
        <begin position="154"/>
        <end position="248"/>
    </location>
</feature>
<accession>A0A1F6EDX1</accession>
<evidence type="ECO:0000313" key="5">
    <source>
        <dbReference type="Proteomes" id="UP000179115"/>
    </source>
</evidence>
<comment type="caution">
    <text evidence="4">The sequence shown here is derived from an EMBL/GenBank/DDBJ whole genome shotgun (WGS) entry which is preliminary data.</text>
</comment>
<feature type="chain" id="PRO_5009524142" description="M23ase beta-sheet core domain-containing protein" evidence="2">
    <location>
        <begin position="25"/>
        <end position="428"/>
    </location>
</feature>
<proteinExistence type="predicted"/>
<dbReference type="InterPro" id="IPR016047">
    <property type="entry name" value="M23ase_b-sheet_dom"/>
</dbReference>
<evidence type="ECO:0000256" key="1">
    <source>
        <dbReference type="SAM" id="Coils"/>
    </source>
</evidence>
<evidence type="ECO:0000313" key="4">
    <source>
        <dbReference type="EMBL" id="OGG71807.1"/>
    </source>
</evidence>
<feature type="signal peptide" evidence="2">
    <location>
        <begin position="1"/>
        <end position="24"/>
    </location>
</feature>